<evidence type="ECO:0000256" key="6">
    <source>
        <dbReference type="ARBA" id="ARBA00022960"/>
    </source>
</evidence>
<dbReference type="AlphaFoldDB" id="A0A2M7Q843"/>
<keyword evidence="10" id="KW-1133">Transmembrane helix</keyword>
<keyword evidence="2" id="KW-0963">Cytoplasm</keyword>
<keyword evidence="9" id="KW-0131">Cell cycle</keyword>
<keyword evidence="7 9" id="KW-0573">Peptidoglycan synthesis</keyword>
<dbReference type="InterPro" id="IPR005761">
    <property type="entry name" value="UDP-N-AcMur-Glu-dNH2Pim_ligase"/>
</dbReference>
<dbReference type="NCBIfam" id="TIGR01085">
    <property type="entry name" value="murE"/>
    <property type="match status" value="1"/>
</dbReference>
<keyword evidence="6 9" id="KW-0133">Cell shape</keyword>
<keyword evidence="8 9" id="KW-0961">Cell wall biogenesis/degradation</keyword>
<keyword evidence="10" id="KW-0472">Membrane</keyword>
<evidence type="ECO:0000256" key="8">
    <source>
        <dbReference type="ARBA" id="ARBA00023316"/>
    </source>
</evidence>
<organism evidence="13 14">
    <name type="scientific">Candidatus Wolfebacteria bacterium CG_4_10_14_0_8_um_filter_37_11</name>
    <dbReference type="NCBI Taxonomy" id="1975062"/>
    <lineage>
        <taxon>Bacteria</taxon>
        <taxon>Candidatus Wolfeibacteriota</taxon>
    </lineage>
</organism>
<comment type="subcellular location">
    <subcellularLocation>
        <location evidence="9">Cytoplasm</location>
    </subcellularLocation>
</comment>
<dbReference type="InterPro" id="IPR018109">
    <property type="entry name" value="Folylpolyglutamate_synth_CS"/>
</dbReference>
<name>A0A2M7Q843_9BACT</name>
<comment type="similarity">
    <text evidence="1">Belongs to the MurCDEF family. MurE subfamily.</text>
</comment>
<evidence type="ECO:0000256" key="7">
    <source>
        <dbReference type="ARBA" id="ARBA00022984"/>
    </source>
</evidence>
<dbReference type="Gene3D" id="3.40.1190.10">
    <property type="entry name" value="Mur-like, catalytic domain"/>
    <property type="match status" value="1"/>
</dbReference>
<accession>A0A2M7Q843</accession>
<gene>
    <name evidence="13" type="ORF">COY96_00960</name>
</gene>
<dbReference type="Pfam" id="PF02875">
    <property type="entry name" value="Mur_ligase_C"/>
    <property type="match status" value="1"/>
</dbReference>
<reference evidence="14" key="1">
    <citation type="submission" date="2017-09" db="EMBL/GenBank/DDBJ databases">
        <title>Depth-based differentiation of microbial function through sediment-hosted aquifers and enrichment of novel symbionts in the deep terrestrial subsurface.</title>
        <authorList>
            <person name="Probst A.J."/>
            <person name="Ladd B."/>
            <person name="Jarett J.K."/>
            <person name="Geller-Mcgrath D.E."/>
            <person name="Sieber C.M.K."/>
            <person name="Emerson J.B."/>
            <person name="Anantharaman K."/>
            <person name="Thomas B.C."/>
            <person name="Malmstrom R."/>
            <person name="Stieglmeier M."/>
            <person name="Klingl A."/>
            <person name="Woyke T."/>
            <person name="Ryan C.M."/>
            <person name="Banfield J.F."/>
        </authorList>
    </citation>
    <scope>NUCLEOTIDE SEQUENCE [LARGE SCALE GENOMIC DNA]</scope>
</reference>
<feature type="domain" description="Mur ligase central" evidence="12">
    <location>
        <begin position="48"/>
        <end position="279"/>
    </location>
</feature>
<evidence type="ECO:0000256" key="5">
    <source>
        <dbReference type="ARBA" id="ARBA00022840"/>
    </source>
</evidence>
<dbReference type="GO" id="GO:0051301">
    <property type="term" value="P:cell division"/>
    <property type="evidence" value="ECO:0007669"/>
    <property type="project" value="UniProtKB-KW"/>
</dbReference>
<evidence type="ECO:0000256" key="1">
    <source>
        <dbReference type="ARBA" id="ARBA00005898"/>
    </source>
</evidence>
<evidence type="ECO:0000313" key="13">
    <source>
        <dbReference type="EMBL" id="PIY59596.1"/>
    </source>
</evidence>
<proteinExistence type="inferred from homology"/>
<keyword evidence="9" id="KW-0132">Cell division</keyword>
<dbReference type="PANTHER" id="PTHR23135:SF4">
    <property type="entry name" value="UDP-N-ACETYLMURAMOYL-L-ALANYL-D-GLUTAMATE--2,6-DIAMINOPIMELATE LIGASE MURE HOMOLOG, CHLOROPLASTIC"/>
    <property type="match status" value="1"/>
</dbReference>
<dbReference type="NCBIfam" id="NF001126">
    <property type="entry name" value="PRK00139.1-4"/>
    <property type="match status" value="1"/>
</dbReference>
<dbReference type="SUPFAM" id="SSF53623">
    <property type="entry name" value="MurD-like peptide ligases, catalytic domain"/>
    <property type="match status" value="1"/>
</dbReference>
<evidence type="ECO:0000313" key="14">
    <source>
        <dbReference type="Proteomes" id="UP000230363"/>
    </source>
</evidence>
<keyword evidence="4" id="KW-0547">Nucleotide-binding</keyword>
<dbReference type="Proteomes" id="UP000230363">
    <property type="component" value="Unassembled WGS sequence"/>
</dbReference>
<dbReference type="SUPFAM" id="SSF53244">
    <property type="entry name" value="MurD-like peptide ligases, peptide-binding domain"/>
    <property type="match status" value="1"/>
</dbReference>
<dbReference type="InterPro" id="IPR004101">
    <property type="entry name" value="Mur_ligase_C"/>
</dbReference>
<protein>
    <submittedName>
        <fullName evidence="13">UDP-N-acetylmuramoyl-L-alanyl-D-glutamate--2, 6-diaminopimelate ligase</fullName>
    </submittedName>
</protein>
<dbReference type="Pfam" id="PF08245">
    <property type="entry name" value="Mur_ligase_M"/>
    <property type="match status" value="1"/>
</dbReference>
<dbReference type="InterPro" id="IPR036615">
    <property type="entry name" value="Mur_ligase_C_dom_sf"/>
</dbReference>
<keyword evidence="5" id="KW-0067">ATP-binding</keyword>
<dbReference type="GO" id="GO:0071555">
    <property type="term" value="P:cell wall organization"/>
    <property type="evidence" value="ECO:0007669"/>
    <property type="project" value="UniProtKB-KW"/>
</dbReference>
<evidence type="ECO:0000259" key="12">
    <source>
        <dbReference type="Pfam" id="PF08245"/>
    </source>
</evidence>
<dbReference type="PROSITE" id="PS01011">
    <property type="entry name" value="FOLYLPOLYGLU_SYNT_1"/>
    <property type="match status" value="1"/>
</dbReference>
<dbReference type="GO" id="GO:0004326">
    <property type="term" value="F:tetrahydrofolylpolyglutamate synthase activity"/>
    <property type="evidence" value="ECO:0007669"/>
    <property type="project" value="InterPro"/>
</dbReference>
<dbReference type="UniPathway" id="UPA00219"/>
<evidence type="ECO:0000256" key="3">
    <source>
        <dbReference type="ARBA" id="ARBA00022598"/>
    </source>
</evidence>
<evidence type="ECO:0000256" key="10">
    <source>
        <dbReference type="SAM" id="Phobius"/>
    </source>
</evidence>
<feature type="domain" description="Mur ligase C-terminal" evidence="11">
    <location>
        <begin position="301"/>
        <end position="442"/>
    </location>
</feature>
<dbReference type="GO" id="GO:0005737">
    <property type="term" value="C:cytoplasm"/>
    <property type="evidence" value="ECO:0007669"/>
    <property type="project" value="UniProtKB-SubCell"/>
</dbReference>
<dbReference type="GO" id="GO:0005524">
    <property type="term" value="F:ATP binding"/>
    <property type="evidence" value="ECO:0007669"/>
    <property type="project" value="UniProtKB-KW"/>
</dbReference>
<evidence type="ECO:0000259" key="11">
    <source>
        <dbReference type="Pfam" id="PF02875"/>
    </source>
</evidence>
<dbReference type="Gene3D" id="3.90.190.20">
    <property type="entry name" value="Mur ligase, C-terminal domain"/>
    <property type="match status" value="1"/>
</dbReference>
<evidence type="ECO:0000256" key="4">
    <source>
        <dbReference type="ARBA" id="ARBA00022741"/>
    </source>
</evidence>
<comment type="caution">
    <text evidence="13">The sequence shown here is derived from an EMBL/GenBank/DDBJ whole genome shotgun (WGS) entry which is preliminary data.</text>
</comment>
<keyword evidence="10" id="KW-0812">Transmembrane</keyword>
<feature type="transmembrane region" description="Helical" evidence="10">
    <location>
        <begin position="15"/>
        <end position="36"/>
    </location>
</feature>
<evidence type="ECO:0000256" key="9">
    <source>
        <dbReference type="RuleBase" id="RU004135"/>
    </source>
</evidence>
<sequence>MNNILFFFKKIIPSFIFKFFQPIYHFALAFLAAFFYDFPSHKMKVIGVTGTKGKTTTCNLIAQILNFSGHKTGMATTVNFRIGDKEWKNETKQTMLGRFQLQKLLKQMVKEKCEYAVVETSSEGILQYRHRFIDYDVAVFTNLSPEHIERHGGFENYRNAKVKLFEKVASPPHQNFQNLWCGGKKENSVGVYNLDDENIEYFLKPEIKNKYGYGIKFSISNFQFLNKLQILNIELFSNKTEFEITFQLLSQLKCNNIKIEMPLIGEFNVYNAAAAICVVLSQNIPIEKIKEALAQAKPPAGRMELIYKGQDFTVIVDYAHEPVSLEAVYKTIKNLKSKILNPKSKLICLLGAQGGGRDKWKRPKMGEIAAQYCDEIILTNEDPYNENPVNILDDITAGFSQIPNSKFQIPKNYYKIIDRQEAIKKALSLARKEDVVILTGKGGESSMCVENNKKIPWDEKKIVEKILENVENK</sequence>
<dbReference type="GO" id="GO:0008360">
    <property type="term" value="P:regulation of cell shape"/>
    <property type="evidence" value="ECO:0007669"/>
    <property type="project" value="UniProtKB-KW"/>
</dbReference>
<evidence type="ECO:0000256" key="2">
    <source>
        <dbReference type="ARBA" id="ARBA00022490"/>
    </source>
</evidence>
<comment type="pathway">
    <text evidence="9">Cell wall biogenesis; peptidoglycan biosynthesis.</text>
</comment>
<dbReference type="PANTHER" id="PTHR23135">
    <property type="entry name" value="MUR LIGASE FAMILY MEMBER"/>
    <property type="match status" value="1"/>
</dbReference>
<dbReference type="EMBL" id="PFKZ01000035">
    <property type="protein sequence ID" value="PIY59596.1"/>
    <property type="molecule type" value="Genomic_DNA"/>
</dbReference>
<dbReference type="GO" id="GO:0009252">
    <property type="term" value="P:peptidoglycan biosynthetic process"/>
    <property type="evidence" value="ECO:0007669"/>
    <property type="project" value="UniProtKB-UniPathway"/>
</dbReference>
<dbReference type="InterPro" id="IPR036565">
    <property type="entry name" value="Mur-like_cat_sf"/>
</dbReference>
<keyword evidence="3 13" id="KW-0436">Ligase</keyword>
<dbReference type="InterPro" id="IPR013221">
    <property type="entry name" value="Mur_ligase_cen"/>
</dbReference>